<protein>
    <submittedName>
        <fullName evidence="1">Uncharacterized protein</fullName>
    </submittedName>
</protein>
<dbReference type="AlphaFoldDB" id="A0A6M3K249"/>
<accession>A0A6M3K249</accession>
<sequence>MTKYKIGDRVRYKDGDKGIIVNSRQEEASKYKFQAARLAIYGGDLWRVYNASKDKLENWHESYFSLEKLEG</sequence>
<gene>
    <name evidence="1" type="ORF">MM415A01708_0011</name>
</gene>
<dbReference type="EMBL" id="MT142185">
    <property type="protein sequence ID" value="QJA75788.1"/>
    <property type="molecule type" value="Genomic_DNA"/>
</dbReference>
<evidence type="ECO:0000313" key="1">
    <source>
        <dbReference type="EMBL" id="QJA75788.1"/>
    </source>
</evidence>
<proteinExistence type="predicted"/>
<reference evidence="1" key="1">
    <citation type="submission" date="2020-03" db="EMBL/GenBank/DDBJ databases">
        <title>The deep terrestrial virosphere.</title>
        <authorList>
            <person name="Holmfeldt K."/>
            <person name="Nilsson E."/>
            <person name="Simone D."/>
            <person name="Lopez-Fernandez M."/>
            <person name="Wu X."/>
            <person name="de Brujin I."/>
            <person name="Lundin D."/>
            <person name="Andersson A."/>
            <person name="Bertilsson S."/>
            <person name="Dopson M."/>
        </authorList>
    </citation>
    <scope>NUCLEOTIDE SEQUENCE</scope>
    <source>
        <strain evidence="1">MM415A01708</strain>
    </source>
</reference>
<name>A0A6M3K249_9ZZZZ</name>
<organism evidence="1">
    <name type="scientific">viral metagenome</name>
    <dbReference type="NCBI Taxonomy" id="1070528"/>
    <lineage>
        <taxon>unclassified sequences</taxon>
        <taxon>metagenomes</taxon>
        <taxon>organismal metagenomes</taxon>
    </lineage>
</organism>